<comment type="caution">
    <text evidence="1">The sequence shown here is derived from an EMBL/GenBank/DDBJ whole genome shotgun (WGS) entry which is preliminary data.</text>
</comment>
<evidence type="ECO:0000313" key="2">
    <source>
        <dbReference type="Proteomes" id="UP001054252"/>
    </source>
</evidence>
<reference evidence="1 2" key="1">
    <citation type="journal article" date="2021" name="Commun. Biol.">
        <title>The genome of Shorea leprosula (Dipterocarpaceae) highlights the ecological relevance of drought in aseasonal tropical rainforests.</title>
        <authorList>
            <person name="Ng K.K.S."/>
            <person name="Kobayashi M.J."/>
            <person name="Fawcett J.A."/>
            <person name="Hatakeyama M."/>
            <person name="Paape T."/>
            <person name="Ng C.H."/>
            <person name="Ang C.C."/>
            <person name="Tnah L.H."/>
            <person name="Lee C.T."/>
            <person name="Nishiyama T."/>
            <person name="Sese J."/>
            <person name="O'Brien M.J."/>
            <person name="Copetti D."/>
            <person name="Mohd Noor M.I."/>
            <person name="Ong R.C."/>
            <person name="Putra M."/>
            <person name="Sireger I.Z."/>
            <person name="Indrioko S."/>
            <person name="Kosugi Y."/>
            <person name="Izuno A."/>
            <person name="Isagi Y."/>
            <person name="Lee S.L."/>
            <person name="Shimizu K.K."/>
        </authorList>
    </citation>
    <scope>NUCLEOTIDE SEQUENCE [LARGE SCALE GENOMIC DNA]</scope>
    <source>
        <strain evidence="1">214</strain>
    </source>
</reference>
<dbReference type="EMBL" id="BPVZ01000012">
    <property type="protein sequence ID" value="GKU98432.1"/>
    <property type="molecule type" value="Genomic_DNA"/>
</dbReference>
<proteinExistence type="predicted"/>
<organism evidence="1 2">
    <name type="scientific">Rubroshorea leprosula</name>
    <dbReference type="NCBI Taxonomy" id="152421"/>
    <lineage>
        <taxon>Eukaryota</taxon>
        <taxon>Viridiplantae</taxon>
        <taxon>Streptophyta</taxon>
        <taxon>Embryophyta</taxon>
        <taxon>Tracheophyta</taxon>
        <taxon>Spermatophyta</taxon>
        <taxon>Magnoliopsida</taxon>
        <taxon>eudicotyledons</taxon>
        <taxon>Gunneridae</taxon>
        <taxon>Pentapetalae</taxon>
        <taxon>rosids</taxon>
        <taxon>malvids</taxon>
        <taxon>Malvales</taxon>
        <taxon>Dipterocarpaceae</taxon>
        <taxon>Rubroshorea</taxon>
    </lineage>
</organism>
<evidence type="ECO:0000313" key="1">
    <source>
        <dbReference type="EMBL" id="GKU98432.1"/>
    </source>
</evidence>
<name>A0AAV5IKR1_9ROSI</name>
<dbReference type="Proteomes" id="UP001054252">
    <property type="component" value="Unassembled WGS sequence"/>
</dbReference>
<accession>A0AAV5IKR1</accession>
<keyword evidence="2" id="KW-1185">Reference proteome</keyword>
<dbReference type="AlphaFoldDB" id="A0AAV5IKR1"/>
<sequence>MPPVNPAQCALVPSISRESRYWFMEPKPSSHSNWV</sequence>
<protein>
    <submittedName>
        <fullName evidence="1">Uncharacterized protein</fullName>
    </submittedName>
</protein>
<gene>
    <name evidence="1" type="ORF">SLEP1_g11442</name>
</gene>